<dbReference type="GO" id="GO:0030286">
    <property type="term" value="C:dynein complex"/>
    <property type="evidence" value="ECO:0007669"/>
    <property type="project" value="InterPro"/>
</dbReference>
<feature type="domain" description="Dynein heavy chain linker" evidence="1">
    <location>
        <begin position="8"/>
        <end position="90"/>
    </location>
</feature>
<name>X6NZ81_RETFI</name>
<reference evidence="2 3" key="1">
    <citation type="journal article" date="2013" name="Curr. Biol.">
        <title>The Genome of the Foraminiferan Reticulomyxa filosa.</title>
        <authorList>
            <person name="Glockner G."/>
            <person name="Hulsmann N."/>
            <person name="Schleicher M."/>
            <person name="Noegel A.A."/>
            <person name="Eichinger L."/>
            <person name="Gallinger C."/>
            <person name="Pawlowski J."/>
            <person name="Sierra R."/>
            <person name="Euteneuer U."/>
            <person name="Pillet L."/>
            <person name="Moustafa A."/>
            <person name="Platzer M."/>
            <person name="Groth M."/>
            <person name="Szafranski K."/>
            <person name="Schliwa M."/>
        </authorList>
    </citation>
    <scope>NUCLEOTIDE SEQUENCE [LARGE SCALE GENOMIC DNA]</scope>
</reference>
<dbReference type="InterPro" id="IPR042222">
    <property type="entry name" value="Dynein_2_N"/>
</dbReference>
<dbReference type="Gene3D" id="3.20.180.20">
    <property type="entry name" value="Dynein heavy chain, N-terminal domain 2"/>
    <property type="match status" value="1"/>
</dbReference>
<dbReference type="Gene3D" id="1.20.140.100">
    <property type="entry name" value="Dynein heavy chain, N-terminal domain 2"/>
    <property type="match status" value="1"/>
</dbReference>
<dbReference type="InterPro" id="IPR013602">
    <property type="entry name" value="Dynein_heavy_linker"/>
</dbReference>
<dbReference type="AlphaFoldDB" id="X6NZ81"/>
<dbReference type="GO" id="GO:0007018">
    <property type="term" value="P:microtubule-based movement"/>
    <property type="evidence" value="ECO:0007669"/>
    <property type="project" value="InterPro"/>
</dbReference>
<organism evidence="2 3">
    <name type="scientific">Reticulomyxa filosa</name>
    <dbReference type="NCBI Taxonomy" id="46433"/>
    <lineage>
        <taxon>Eukaryota</taxon>
        <taxon>Sar</taxon>
        <taxon>Rhizaria</taxon>
        <taxon>Retaria</taxon>
        <taxon>Foraminifera</taxon>
        <taxon>Monothalamids</taxon>
        <taxon>Reticulomyxidae</taxon>
        <taxon>Reticulomyxa</taxon>
    </lineage>
</organism>
<dbReference type="GO" id="GO:0045505">
    <property type="term" value="F:dynein intermediate chain binding"/>
    <property type="evidence" value="ECO:0007669"/>
    <property type="project" value="InterPro"/>
</dbReference>
<dbReference type="Pfam" id="PF08393">
    <property type="entry name" value="DHC_N2"/>
    <property type="match status" value="2"/>
</dbReference>
<dbReference type="InterPro" id="IPR042228">
    <property type="entry name" value="Dynein_linker_3"/>
</dbReference>
<dbReference type="EMBL" id="ASPP01005110">
    <property type="protein sequence ID" value="ETO31149.1"/>
    <property type="molecule type" value="Genomic_DNA"/>
</dbReference>
<keyword evidence="3" id="KW-1185">Reference proteome</keyword>
<dbReference type="PANTHER" id="PTHR45703">
    <property type="entry name" value="DYNEIN HEAVY CHAIN"/>
    <property type="match status" value="1"/>
</dbReference>
<dbReference type="PANTHER" id="PTHR45703:SF1">
    <property type="entry name" value="DYNEINS HEAVY CHAIN"/>
    <property type="match status" value="1"/>
</dbReference>
<dbReference type="InterPro" id="IPR026983">
    <property type="entry name" value="DHC"/>
</dbReference>
<sequence>MCTCVSIQEYGLEQALDTMATEWSKIKLDLKEYKSTYIVRGVDEIIQMLDDNIAKTQLMTNSPYIEPFKDRVIKWEKKLQMVSQVFDSWLVTLYVYVWSFKKKKKKMDVLFTLQKTWMYLEPIFGSSDIMRQMPKEGKQFQCVDNAWKTIMVECIGTPDVLEFGSRESLLKTLVESNQLLDTIQKGLNDYLETKRLAFPRFYFLSNDALLEILSELLWDFQKRKVKTNQQTKNVQAVQAHLMKCFEGIMNVSFVEDDQIDGMISAEGETVKFLTKVNPNAGDRKGNVEMWLKDVELAMTASIRNTIKDAYEAYASTARKQWILQWPGQIVLVVGQIFWTMQVETALRTKGNRGLKEYIKVLSKKKKKRISIFEKNIYIYIYYVIQSIFFLSHDK</sequence>
<proteinExistence type="predicted"/>
<comment type="caution">
    <text evidence="2">The sequence shown here is derived from an EMBL/GenBank/DDBJ whole genome shotgun (WGS) entry which is preliminary data.</text>
</comment>
<feature type="domain" description="Dynein heavy chain linker" evidence="1">
    <location>
        <begin position="107"/>
        <end position="309"/>
    </location>
</feature>
<protein>
    <submittedName>
        <fullName evidence="2">Dynein heavy chain 8</fullName>
    </submittedName>
</protein>
<dbReference type="Proteomes" id="UP000023152">
    <property type="component" value="Unassembled WGS sequence"/>
</dbReference>
<evidence type="ECO:0000313" key="2">
    <source>
        <dbReference type="EMBL" id="ETO31149.1"/>
    </source>
</evidence>
<evidence type="ECO:0000259" key="1">
    <source>
        <dbReference type="Pfam" id="PF08393"/>
    </source>
</evidence>
<dbReference type="OrthoDB" id="5593012at2759"/>
<gene>
    <name evidence="2" type="ORF">RFI_05974</name>
</gene>
<dbReference type="GO" id="GO:0051959">
    <property type="term" value="F:dynein light intermediate chain binding"/>
    <property type="evidence" value="ECO:0007669"/>
    <property type="project" value="InterPro"/>
</dbReference>
<evidence type="ECO:0000313" key="3">
    <source>
        <dbReference type="Proteomes" id="UP000023152"/>
    </source>
</evidence>
<accession>X6NZ81</accession>
<dbReference type="Gene3D" id="1.20.58.1120">
    <property type="match status" value="1"/>
</dbReference>